<keyword evidence="5 9" id="KW-0297">G-protein coupled receptor</keyword>
<feature type="transmembrane region" description="Helical" evidence="10">
    <location>
        <begin position="279"/>
        <end position="298"/>
    </location>
</feature>
<dbReference type="PhylomeDB" id="A7RYZ7"/>
<dbReference type="Proteomes" id="UP000001593">
    <property type="component" value="Unassembled WGS sequence"/>
</dbReference>
<dbReference type="InParanoid" id="A7RYZ7"/>
<keyword evidence="8 9" id="KW-0807">Transducer</keyword>
<evidence type="ECO:0000256" key="2">
    <source>
        <dbReference type="ARBA" id="ARBA00022475"/>
    </source>
</evidence>
<dbReference type="PROSITE" id="PS50262">
    <property type="entry name" value="G_PROTEIN_RECEP_F1_2"/>
    <property type="match status" value="1"/>
</dbReference>
<dbReference type="PRINTS" id="PR00237">
    <property type="entry name" value="GPCRRHODOPSN"/>
</dbReference>
<comment type="subcellular location">
    <subcellularLocation>
        <location evidence="1">Cell membrane</location>
        <topology evidence="1">Multi-pass membrane protein</topology>
    </subcellularLocation>
</comment>
<evidence type="ECO:0000256" key="7">
    <source>
        <dbReference type="ARBA" id="ARBA00023170"/>
    </source>
</evidence>
<feature type="transmembrane region" description="Helical" evidence="10">
    <location>
        <begin position="60"/>
        <end position="83"/>
    </location>
</feature>
<feature type="transmembrane region" description="Helical" evidence="10">
    <location>
        <begin position="143"/>
        <end position="163"/>
    </location>
</feature>
<dbReference type="AlphaFoldDB" id="A7RYZ7"/>
<proteinExistence type="inferred from homology"/>
<sequence length="639" mass="72182">MKILSKTDARFIELQVQLASRGTARLLIETLGYGSLTLMGLLGNIVVLKIIHNKKGDGRVIYLFLGALAVSDILLLGVSAVLGPTVLAMGKWPFSDDVCQFQGFYSVFLASVSLLLLAVMAVNRYFRVVCTNYYRLLFTPLRTKLYICGTWLLASVAPVQYLASGERYSFSPGKCFYFQKSSNHQPSTLFAYVNVFIPMCVIIFCYYKIFNTIRSHQIQANIQQNNNFLSRPNIQEIKVTRTLFLTVVGFMLCWTAVLVIDLFDMVLDKLSFPREMYIFYSWLVTISSVINPFIYGVMNPMFREEFKRILRIKCNFPRIEPVQEYAGMSIWLSVCQTSQENMQDCLSGFSSVQQVKRICGNVCLAYSLSIKSREYAGMSGWLSVRPTSQENMRECLSGCPPVHQVKRICGNGCLAVRPPNKSREYAEMSVWLFVRPTSQENSGNVCLALRPSNKSREYAGMSVWLSVRPTSQENMREGLSGCPSAQQVKRICRNVYLAVRLSNKSREYAGNVCLAFHLSNKSREYAGMSVWLTSVQQVKRICGNVWLAVRPSNKSREYAGMPVWLSIRPTSQENMREGLSGCPSAQQVKRICGNVCLAVRPSNKSREYAGRSVWLSVRPTSQENMREGLSGCPFLARQS</sequence>
<keyword evidence="2" id="KW-1003">Cell membrane</keyword>
<feature type="transmembrane region" description="Helical" evidence="10">
    <location>
        <begin position="30"/>
        <end position="48"/>
    </location>
</feature>
<keyword evidence="13" id="KW-1185">Reference proteome</keyword>
<comment type="similarity">
    <text evidence="9">Belongs to the G-protein coupled receptor 1 family.</text>
</comment>
<gene>
    <name evidence="12" type="ORF">NEMVEDRAFT_v1g241669</name>
</gene>
<evidence type="ECO:0000256" key="5">
    <source>
        <dbReference type="ARBA" id="ARBA00023040"/>
    </source>
</evidence>
<reference evidence="12 13" key="1">
    <citation type="journal article" date="2007" name="Science">
        <title>Sea anemone genome reveals ancestral eumetazoan gene repertoire and genomic organization.</title>
        <authorList>
            <person name="Putnam N.H."/>
            <person name="Srivastava M."/>
            <person name="Hellsten U."/>
            <person name="Dirks B."/>
            <person name="Chapman J."/>
            <person name="Salamov A."/>
            <person name="Terry A."/>
            <person name="Shapiro H."/>
            <person name="Lindquist E."/>
            <person name="Kapitonov V.V."/>
            <person name="Jurka J."/>
            <person name="Genikhovich G."/>
            <person name="Grigoriev I.V."/>
            <person name="Lucas S.M."/>
            <person name="Steele R.E."/>
            <person name="Finnerty J.R."/>
            <person name="Technau U."/>
            <person name="Martindale M.Q."/>
            <person name="Rokhsar D.S."/>
        </authorList>
    </citation>
    <scope>NUCLEOTIDE SEQUENCE [LARGE SCALE GENOMIC DNA]</scope>
    <source>
        <strain evidence="13">CH2 X CH6</strain>
    </source>
</reference>
<keyword evidence="7 9" id="KW-0675">Receptor</keyword>
<keyword evidence="4 10" id="KW-1133">Transmembrane helix</keyword>
<feature type="transmembrane region" description="Helical" evidence="10">
    <location>
        <begin position="103"/>
        <end position="122"/>
    </location>
</feature>
<evidence type="ECO:0000259" key="11">
    <source>
        <dbReference type="PROSITE" id="PS50262"/>
    </source>
</evidence>
<evidence type="ECO:0000313" key="12">
    <source>
        <dbReference type="EMBL" id="EDO43315.1"/>
    </source>
</evidence>
<keyword evidence="3 9" id="KW-0812">Transmembrane</keyword>
<evidence type="ECO:0000256" key="4">
    <source>
        <dbReference type="ARBA" id="ARBA00022989"/>
    </source>
</evidence>
<protein>
    <recommendedName>
        <fullName evidence="11">G-protein coupled receptors family 1 profile domain-containing protein</fullName>
    </recommendedName>
</protein>
<dbReference type="HOGENOM" id="CLU_428513_0_0_1"/>
<evidence type="ECO:0000256" key="10">
    <source>
        <dbReference type="SAM" id="Phobius"/>
    </source>
</evidence>
<dbReference type="eggNOG" id="KOG3656">
    <property type="taxonomic scope" value="Eukaryota"/>
</dbReference>
<dbReference type="GO" id="GO:0005886">
    <property type="term" value="C:plasma membrane"/>
    <property type="evidence" value="ECO:0007669"/>
    <property type="project" value="UniProtKB-SubCell"/>
</dbReference>
<dbReference type="Pfam" id="PF00001">
    <property type="entry name" value="7tm_1"/>
    <property type="match status" value="1"/>
</dbReference>
<dbReference type="SMART" id="SM01381">
    <property type="entry name" value="7TM_GPCR_Srsx"/>
    <property type="match status" value="1"/>
</dbReference>
<evidence type="ECO:0000256" key="3">
    <source>
        <dbReference type="ARBA" id="ARBA00022692"/>
    </source>
</evidence>
<evidence type="ECO:0000256" key="1">
    <source>
        <dbReference type="ARBA" id="ARBA00004651"/>
    </source>
</evidence>
<feature type="domain" description="G-protein coupled receptors family 1 profile" evidence="11">
    <location>
        <begin position="43"/>
        <end position="295"/>
    </location>
</feature>
<evidence type="ECO:0000256" key="8">
    <source>
        <dbReference type="ARBA" id="ARBA00023224"/>
    </source>
</evidence>
<evidence type="ECO:0000256" key="9">
    <source>
        <dbReference type="RuleBase" id="RU000688"/>
    </source>
</evidence>
<dbReference type="EMBL" id="DS469555">
    <property type="protein sequence ID" value="EDO43315.1"/>
    <property type="molecule type" value="Genomic_DNA"/>
</dbReference>
<feature type="transmembrane region" description="Helical" evidence="10">
    <location>
        <begin position="189"/>
        <end position="207"/>
    </location>
</feature>
<accession>A7RYZ7</accession>
<name>A7RYZ7_NEMVE</name>
<dbReference type="Gene3D" id="1.20.1070.10">
    <property type="entry name" value="Rhodopsin 7-helix transmembrane proteins"/>
    <property type="match status" value="1"/>
</dbReference>
<dbReference type="CDD" id="cd00637">
    <property type="entry name" value="7tm_classA_rhodopsin-like"/>
    <property type="match status" value="1"/>
</dbReference>
<evidence type="ECO:0000256" key="6">
    <source>
        <dbReference type="ARBA" id="ARBA00023136"/>
    </source>
</evidence>
<dbReference type="SUPFAM" id="SSF81321">
    <property type="entry name" value="Family A G protein-coupled receptor-like"/>
    <property type="match status" value="1"/>
</dbReference>
<dbReference type="PROSITE" id="PS00237">
    <property type="entry name" value="G_PROTEIN_RECEP_F1_1"/>
    <property type="match status" value="1"/>
</dbReference>
<dbReference type="PANTHER" id="PTHR24228">
    <property type="entry name" value="B2 BRADYKININ RECEPTOR/ANGIOTENSIN II RECEPTOR"/>
    <property type="match status" value="1"/>
</dbReference>
<dbReference type="FunFam" id="1.20.1070.10:FF:000392">
    <property type="entry name" value="Predicted protein"/>
    <property type="match status" value="1"/>
</dbReference>
<keyword evidence="6 10" id="KW-0472">Membrane</keyword>
<organism evidence="12 13">
    <name type="scientific">Nematostella vectensis</name>
    <name type="common">Starlet sea anemone</name>
    <dbReference type="NCBI Taxonomy" id="45351"/>
    <lineage>
        <taxon>Eukaryota</taxon>
        <taxon>Metazoa</taxon>
        <taxon>Cnidaria</taxon>
        <taxon>Anthozoa</taxon>
        <taxon>Hexacorallia</taxon>
        <taxon>Actiniaria</taxon>
        <taxon>Edwardsiidae</taxon>
        <taxon>Nematostella</taxon>
    </lineage>
</organism>
<evidence type="ECO:0000313" key="13">
    <source>
        <dbReference type="Proteomes" id="UP000001593"/>
    </source>
</evidence>
<feature type="transmembrane region" description="Helical" evidence="10">
    <location>
        <begin position="243"/>
        <end position="267"/>
    </location>
</feature>
<dbReference type="InterPro" id="IPR000276">
    <property type="entry name" value="GPCR_Rhodpsn"/>
</dbReference>
<dbReference type="InterPro" id="IPR017452">
    <property type="entry name" value="GPCR_Rhodpsn_7TM"/>
</dbReference>
<dbReference type="GO" id="GO:0007186">
    <property type="term" value="P:G protein-coupled receptor signaling pathway"/>
    <property type="evidence" value="ECO:0000318"/>
    <property type="project" value="GO_Central"/>
</dbReference>
<dbReference type="GO" id="GO:0004930">
    <property type="term" value="F:G protein-coupled receptor activity"/>
    <property type="evidence" value="ECO:0007669"/>
    <property type="project" value="UniProtKB-KW"/>
</dbReference>
<dbReference type="PANTHER" id="PTHR24228:SF59">
    <property type="entry name" value="NEUROPEPTIDE RECEPTOR 15"/>
    <property type="match status" value="1"/>
</dbReference>